<dbReference type="EMBL" id="JACNJH010000129">
    <property type="protein sequence ID" value="MBC8361308.1"/>
    <property type="molecule type" value="Genomic_DNA"/>
</dbReference>
<protein>
    <submittedName>
        <fullName evidence="2">MBL fold metallo-hydrolase</fullName>
    </submittedName>
</protein>
<organism evidence="2 3">
    <name type="scientific">Candidatus Desulfatibia profunda</name>
    <dbReference type="NCBI Taxonomy" id="2841695"/>
    <lineage>
        <taxon>Bacteria</taxon>
        <taxon>Pseudomonadati</taxon>
        <taxon>Thermodesulfobacteriota</taxon>
        <taxon>Desulfobacteria</taxon>
        <taxon>Desulfobacterales</taxon>
        <taxon>Desulfobacterales incertae sedis</taxon>
        <taxon>Candidatus Desulfatibia</taxon>
    </lineage>
</organism>
<reference evidence="2 3" key="1">
    <citation type="submission" date="2020-08" db="EMBL/GenBank/DDBJ databases">
        <title>Bridging the membrane lipid divide: bacteria of the FCB group superphylum have the potential to synthesize archaeal ether lipids.</title>
        <authorList>
            <person name="Villanueva L."/>
            <person name="Von Meijenfeldt F.A.B."/>
            <person name="Westbye A.B."/>
            <person name="Yadav S."/>
            <person name="Hopmans E.C."/>
            <person name="Dutilh B.E."/>
            <person name="Sinninghe Damste J.S."/>
        </authorList>
    </citation>
    <scope>NUCLEOTIDE SEQUENCE [LARGE SCALE GENOMIC DNA]</scope>
    <source>
        <strain evidence="2">NIOZ-UU30</strain>
    </source>
</reference>
<dbReference type="Pfam" id="PF12706">
    <property type="entry name" value="Lactamase_B_2"/>
    <property type="match status" value="1"/>
</dbReference>
<dbReference type="PANTHER" id="PTHR47619">
    <property type="entry name" value="METALLO-HYDROLASE YYCJ-RELATED"/>
    <property type="match status" value="1"/>
</dbReference>
<dbReference type="Gene3D" id="3.60.15.10">
    <property type="entry name" value="Ribonuclease Z/Hydroxyacylglutathione hydrolase-like"/>
    <property type="match status" value="1"/>
</dbReference>
<comment type="caution">
    <text evidence="2">The sequence shown here is derived from an EMBL/GenBank/DDBJ whole genome shotgun (WGS) entry which is preliminary data.</text>
</comment>
<dbReference type="PANTHER" id="PTHR47619:SF1">
    <property type="entry name" value="EXODEOXYRIBONUCLEASE WALJ"/>
    <property type="match status" value="1"/>
</dbReference>
<dbReference type="SUPFAM" id="SSF56281">
    <property type="entry name" value="Metallo-hydrolase/oxidoreductase"/>
    <property type="match status" value="1"/>
</dbReference>
<dbReference type="SMART" id="SM00849">
    <property type="entry name" value="Lactamase_B"/>
    <property type="match status" value="1"/>
</dbReference>
<evidence type="ECO:0000259" key="1">
    <source>
        <dbReference type="SMART" id="SM00849"/>
    </source>
</evidence>
<name>A0A8J6NWJ8_9BACT</name>
<evidence type="ECO:0000313" key="2">
    <source>
        <dbReference type="EMBL" id="MBC8361308.1"/>
    </source>
</evidence>
<dbReference type="AlphaFoldDB" id="A0A8J6NWJ8"/>
<dbReference type="InterPro" id="IPR052533">
    <property type="entry name" value="WalJ/YycJ-like"/>
</dbReference>
<gene>
    <name evidence="2" type="ORF">H8E23_07920</name>
</gene>
<proteinExistence type="predicted"/>
<feature type="domain" description="Metallo-beta-lactamase" evidence="1">
    <location>
        <begin position="29"/>
        <end position="207"/>
    </location>
</feature>
<evidence type="ECO:0000313" key="3">
    <source>
        <dbReference type="Proteomes" id="UP000603434"/>
    </source>
</evidence>
<dbReference type="InterPro" id="IPR036866">
    <property type="entry name" value="RibonucZ/Hydroxyglut_hydro"/>
</dbReference>
<dbReference type="InterPro" id="IPR001279">
    <property type="entry name" value="Metallo-B-lactamas"/>
</dbReference>
<sequence>MTANNLPGETTGQHSNYNLSVCILASGSKGNAIYLSDGSISILIDAGLSGIEIERRLESKGLYPQDLDAILVSHEHADHIQGVGVLSRRYNLPVYMTPKTKKAAASQLGNIHDFKKFECGATFKIENLTIHPFSVSHDANDPAGFTISLDGTKIGIATDLGIATTVVKEHLKGCALLILEANHDETMLINGPYPWPLKQRIQSRTGHLSNKASKNLLGAIQHDRLEYVVLAHLSETNNTPQKALNEVGRALTQNRTKLAVALQDECSTLIHLR</sequence>
<accession>A0A8J6NWJ8</accession>
<dbReference type="Proteomes" id="UP000603434">
    <property type="component" value="Unassembled WGS sequence"/>
</dbReference>